<dbReference type="CDD" id="cd00077">
    <property type="entry name" value="HDc"/>
    <property type="match status" value="2"/>
</dbReference>
<dbReference type="InterPro" id="IPR006674">
    <property type="entry name" value="HD_domain"/>
</dbReference>
<dbReference type="PROSITE" id="PS51832">
    <property type="entry name" value="HD_GYP"/>
    <property type="match status" value="1"/>
</dbReference>
<dbReference type="Pfam" id="PF13487">
    <property type="entry name" value="HD_5"/>
    <property type="match status" value="1"/>
</dbReference>
<dbReference type="InterPro" id="IPR037522">
    <property type="entry name" value="HD_GYP_dom"/>
</dbReference>
<evidence type="ECO:0000313" key="3">
    <source>
        <dbReference type="Proteomes" id="UP000429958"/>
    </source>
</evidence>
<feature type="domain" description="HD-GYP" evidence="1">
    <location>
        <begin position="207"/>
        <end position="402"/>
    </location>
</feature>
<comment type="caution">
    <text evidence="2">The sequence shown here is derived from an EMBL/GenBank/DDBJ whole genome shotgun (WGS) entry which is preliminary data.</text>
</comment>
<dbReference type="Gene3D" id="1.10.3210.10">
    <property type="entry name" value="Hypothetical protein af1432"/>
    <property type="match status" value="2"/>
</dbReference>
<proteinExistence type="predicted"/>
<dbReference type="Pfam" id="PF01966">
    <property type="entry name" value="HD"/>
    <property type="match status" value="1"/>
</dbReference>
<gene>
    <name evidence="2" type="ORF">FYJ39_06765</name>
</gene>
<keyword evidence="3" id="KW-1185">Reference proteome</keyword>
<reference evidence="2 3" key="1">
    <citation type="submission" date="2019-08" db="EMBL/GenBank/DDBJ databases">
        <title>In-depth cultivation of the pig gut microbiome towards novel bacterial diversity and tailored functional studies.</title>
        <authorList>
            <person name="Wylensek D."/>
            <person name="Hitch T.C.A."/>
            <person name="Clavel T."/>
        </authorList>
    </citation>
    <scope>NUCLEOTIDE SEQUENCE [LARGE SCALE GENOMIC DNA]</scope>
    <source>
        <strain evidence="2 3">WCA-389-WT-23D1</strain>
    </source>
</reference>
<dbReference type="PANTHER" id="PTHR43155">
    <property type="entry name" value="CYCLIC DI-GMP PHOSPHODIESTERASE PA4108-RELATED"/>
    <property type="match status" value="1"/>
</dbReference>
<name>A0A7X2NJW7_9CLOT</name>
<dbReference type="SMART" id="SM00471">
    <property type="entry name" value="HDc"/>
    <property type="match status" value="2"/>
</dbReference>
<evidence type="ECO:0000313" key="2">
    <source>
        <dbReference type="EMBL" id="MSS36274.1"/>
    </source>
</evidence>
<dbReference type="PANTHER" id="PTHR43155:SF2">
    <property type="entry name" value="CYCLIC DI-GMP PHOSPHODIESTERASE PA4108"/>
    <property type="match status" value="1"/>
</dbReference>
<dbReference type="RefSeq" id="WP_154471716.1">
    <property type="nucleotide sequence ID" value="NZ_DBEWUL010000167.1"/>
</dbReference>
<dbReference type="AlphaFoldDB" id="A0A7X2NJW7"/>
<dbReference type="InterPro" id="IPR003607">
    <property type="entry name" value="HD/PDEase_dom"/>
</dbReference>
<evidence type="ECO:0000259" key="1">
    <source>
        <dbReference type="PROSITE" id="PS51832"/>
    </source>
</evidence>
<protein>
    <submittedName>
        <fullName evidence="2">HD domain-containing protein</fullName>
    </submittedName>
</protein>
<dbReference type="EMBL" id="VUMD01000005">
    <property type="protein sequence ID" value="MSS36274.1"/>
    <property type="molecule type" value="Genomic_DNA"/>
</dbReference>
<organism evidence="2 3">
    <name type="scientific">Clostridium porci</name>
    <dbReference type="NCBI Taxonomy" id="2605778"/>
    <lineage>
        <taxon>Bacteria</taxon>
        <taxon>Bacillati</taxon>
        <taxon>Bacillota</taxon>
        <taxon>Clostridia</taxon>
        <taxon>Eubacteriales</taxon>
        <taxon>Clostridiaceae</taxon>
        <taxon>Clostridium</taxon>
    </lineage>
</organism>
<sequence>MEDYILAVANKDIMDMAKRAFDLVNSKLIGHGERVAHIMYRLLKETGSFSPLEIRNLLILSVLHDIGAYKMEEIDRMLAFDTKNVRNHSIYGYLFFHSFTFLSKTAPVVLFHHSHWSALRQMKDIPGPIRQAAQLLHLADRVDIYIQNPRYKNGNQELIEKLKDAGDEVFSPEIINLASGMDFFLTEEAWKKENREFEMAMEAVPLTEQEKESVLKMLIYAIDFRSPYTVTHTIVATVISQVLAERLCEDYEEIRDVYWGAMLHDLGKIGIPVEILEFPGKLSSQDMKIMKDHVTLTGYILGDSVSQSVREIALRHHEKLDGSGYPRGLSAKELSTPQRIVAVADVVSALTGVRSYKGAFPKEKTRAILTEMARKGFLDVQIVAYMTKEFDVIMERVQEKTGPALKAYGQLQSRYEALSSFMEEKRWIP</sequence>
<accession>A0A7X2NJW7</accession>
<dbReference type="SUPFAM" id="SSF109604">
    <property type="entry name" value="HD-domain/PDEase-like"/>
    <property type="match status" value="2"/>
</dbReference>
<dbReference type="Proteomes" id="UP000429958">
    <property type="component" value="Unassembled WGS sequence"/>
</dbReference>